<keyword evidence="2" id="KW-1185">Reference proteome</keyword>
<gene>
    <name evidence="1" type="ORF">LVIROSA_LOCUS19528</name>
</gene>
<dbReference type="PANTHER" id="PTHR24121">
    <property type="entry name" value="NO MECHANORECEPTOR POTENTIAL C, ISOFORM D-RELATED"/>
    <property type="match status" value="1"/>
</dbReference>
<name>A0AAU9N2B7_9ASTR</name>
<comment type="caution">
    <text evidence="1">The sequence shown here is derived from an EMBL/GenBank/DDBJ whole genome shotgun (WGS) entry which is preliminary data.</text>
</comment>
<dbReference type="SMART" id="SM00248">
    <property type="entry name" value="ANK"/>
    <property type="match status" value="4"/>
</dbReference>
<dbReference type="PANTHER" id="PTHR24121:SF21">
    <property type="entry name" value="ANKYRIN REPEAT FAMILY PROTEIN"/>
    <property type="match status" value="1"/>
</dbReference>
<dbReference type="InterPro" id="IPR002110">
    <property type="entry name" value="Ankyrin_rpt"/>
</dbReference>
<sequence length="329" mass="37075">MFLKEPKCNNKSYSFTNSYIIPRYEANRPPQPNLPASDLLTGSREVYLDIGVPLYEAAIKGDWKAAEAILEKDPKLVRSSITENHETALHVAASAKRTKQLQEFVENLVNKMDEKDLELQNNSSNTALCLAAAAGNVEMVKIMVNKNKKLLSIPGSQAMMPLYMAALFGQRDMVKYLYDNSKKLMDDGWTPQNRGWLLLKCVEADLFDMALKIVQDRHELASNGNVLGVLARKPDAFIETKTNVIWRKINSCFASIGLKVGGPEKENEALQLLRIVWKDIAKKPKNQIDDIIRGPPDPIKQDDKLHLGKEDQALQLLKTHIRTYCQNAN</sequence>
<dbReference type="EMBL" id="CAKMRJ010003334">
    <property type="protein sequence ID" value="CAH1432907.1"/>
    <property type="molecule type" value="Genomic_DNA"/>
</dbReference>
<dbReference type="SUPFAM" id="SSF48403">
    <property type="entry name" value="Ankyrin repeat"/>
    <property type="match status" value="1"/>
</dbReference>
<reference evidence="1 2" key="1">
    <citation type="submission" date="2022-01" db="EMBL/GenBank/DDBJ databases">
        <authorList>
            <person name="Xiong W."/>
            <person name="Schranz E."/>
        </authorList>
    </citation>
    <scope>NUCLEOTIDE SEQUENCE [LARGE SCALE GENOMIC DNA]</scope>
</reference>
<dbReference type="Pfam" id="PF12796">
    <property type="entry name" value="Ank_2"/>
    <property type="match status" value="1"/>
</dbReference>
<dbReference type="InterPro" id="IPR036770">
    <property type="entry name" value="Ankyrin_rpt-contain_sf"/>
</dbReference>
<evidence type="ECO:0000313" key="1">
    <source>
        <dbReference type="EMBL" id="CAH1432907.1"/>
    </source>
</evidence>
<dbReference type="Proteomes" id="UP001157418">
    <property type="component" value="Unassembled WGS sequence"/>
</dbReference>
<evidence type="ECO:0000313" key="2">
    <source>
        <dbReference type="Proteomes" id="UP001157418"/>
    </source>
</evidence>
<organism evidence="1 2">
    <name type="scientific">Lactuca virosa</name>
    <dbReference type="NCBI Taxonomy" id="75947"/>
    <lineage>
        <taxon>Eukaryota</taxon>
        <taxon>Viridiplantae</taxon>
        <taxon>Streptophyta</taxon>
        <taxon>Embryophyta</taxon>
        <taxon>Tracheophyta</taxon>
        <taxon>Spermatophyta</taxon>
        <taxon>Magnoliopsida</taxon>
        <taxon>eudicotyledons</taxon>
        <taxon>Gunneridae</taxon>
        <taxon>Pentapetalae</taxon>
        <taxon>asterids</taxon>
        <taxon>campanulids</taxon>
        <taxon>Asterales</taxon>
        <taxon>Asteraceae</taxon>
        <taxon>Cichorioideae</taxon>
        <taxon>Cichorieae</taxon>
        <taxon>Lactucinae</taxon>
        <taxon>Lactuca</taxon>
    </lineage>
</organism>
<dbReference type="AlphaFoldDB" id="A0AAU9N2B7"/>
<accession>A0AAU9N2B7</accession>
<proteinExistence type="predicted"/>
<dbReference type="Gene3D" id="1.25.40.20">
    <property type="entry name" value="Ankyrin repeat-containing domain"/>
    <property type="match status" value="1"/>
</dbReference>
<protein>
    <submittedName>
        <fullName evidence="1">Uncharacterized protein</fullName>
    </submittedName>
</protein>